<keyword evidence="1" id="KW-0863">Zinc-finger</keyword>
<dbReference type="SMART" id="SM00343">
    <property type="entry name" value="ZnF_C2HC"/>
    <property type="match status" value="2"/>
</dbReference>
<dbReference type="Proteomes" id="UP001652621">
    <property type="component" value="Unplaced"/>
</dbReference>
<dbReference type="RefSeq" id="XP_058976808.1">
    <property type="nucleotide sequence ID" value="XM_059120825.1"/>
</dbReference>
<dbReference type="GeneID" id="131801840"/>
<reference evidence="5" key="1">
    <citation type="submission" date="2025-08" db="UniProtKB">
        <authorList>
            <consortium name="RefSeq"/>
        </authorList>
    </citation>
    <scope>IDENTIFICATION</scope>
    <source>
        <strain evidence="5">Aabys</strain>
        <tissue evidence="5">Whole body</tissue>
    </source>
</reference>
<dbReference type="Pfam" id="PF03732">
    <property type="entry name" value="Retrotrans_gag"/>
    <property type="match status" value="1"/>
</dbReference>
<dbReference type="Gene3D" id="4.10.60.10">
    <property type="entry name" value="Zinc finger, CCHC-type"/>
    <property type="match status" value="1"/>
</dbReference>
<evidence type="ECO:0000259" key="3">
    <source>
        <dbReference type="PROSITE" id="PS50158"/>
    </source>
</evidence>
<sequence>MPLTRAASASLAGRPILGQNGAVATTEATAVSSVVTGVHSAPSNAQHVTTAAHSGPIASHMAHLTHGDVPAQGISVPTARSSSSAPPPVPLSMQEAANSFNTSFWSHGSVASPNYSVLTGLQQLQNRPIVPPADPAVSAGEEERLRVLIPRIAEATKRSLLGDNEATNQLLSQAGLAMPAAAPHAPTRTSLESAILSSHALAAGLTSQQPNVARGFQQLYPERAVNPPSIHDPRLLSLGPFNQPPPGFASNGAPAQPPTSLSVPPPANGVRTHATPHINQINQQPSSTISEISGRFNLAKWGVSFDGTDKTMSVQEFIFRVGELKKDYNCPDEILITKFHQLLEKPALDWYWNHRKLVQFRTWKELESALLAQYQRFENEFQLQMQILNRRQLPQENFEEFYNDVLRLRTQQKSPYREHEIVEIMRGNLKPSLAQMIFSAQISSLGDFYRQVKKAENLVWSQRQQRYNTPQKVHEIDWQMEEEPRGEIEVDAVTMTSKYKCWNCGVVGHSWMECREPRKIFCYRCGLEGVTVPDCPKCQGNRPRNPPQSGQVRSTPV</sequence>
<keyword evidence="1" id="KW-0479">Metal-binding</keyword>
<dbReference type="PROSITE" id="PS50158">
    <property type="entry name" value="ZF_CCHC"/>
    <property type="match status" value="1"/>
</dbReference>
<feature type="domain" description="CCHC-type" evidence="3">
    <location>
        <begin position="500"/>
        <end position="516"/>
    </location>
</feature>
<protein>
    <submittedName>
        <fullName evidence="5">Uncharacterized protein LOC131801840</fullName>
    </submittedName>
</protein>
<name>A0ABM3UTE4_MUSDO</name>
<dbReference type="InterPro" id="IPR001878">
    <property type="entry name" value="Znf_CCHC"/>
</dbReference>
<dbReference type="InterPro" id="IPR005162">
    <property type="entry name" value="Retrotrans_gag_dom"/>
</dbReference>
<feature type="region of interest" description="Disordered" evidence="2">
    <location>
        <begin position="241"/>
        <end position="271"/>
    </location>
</feature>
<evidence type="ECO:0000313" key="5">
    <source>
        <dbReference type="RefSeq" id="XP_058976808.1"/>
    </source>
</evidence>
<keyword evidence="4" id="KW-1185">Reference proteome</keyword>
<evidence type="ECO:0000313" key="4">
    <source>
        <dbReference type="Proteomes" id="UP001652621"/>
    </source>
</evidence>
<proteinExistence type="predicted"/>
<dbReference type="InterPro" id="IPR036875">
    <property type="entry name" value="Znf_CCHC_sf"/>
</dbReference>
<accession>A0ABM3UTE4</accession>
<gene>
    <name evidence="5" type="primary">LOC131801840</name>
</gene>
<feature type="compositionally biased region" description="Polar residues" evidence="2">
    <location>
        <begin position="547"/>
        <end position="557"/>
    </location>
</feature>
<keyword evidence="1" id="KW-0862">Zinc</keyword>
<evidence type="ECO:0000256" key="1">
    <source>
        <dbReference type="PROSITE-ProRule" id="PRU00047"/>
    </source>
</evidence>
<evidence type="ECO:0000256" key="2">
    <source>
        <dbReference type="SAM" id="MobiDB-lite"/>
    </source>
</evidence>
<feature type="region of interest" description="Disordered" evidence="2">
    <location>
        <begin position="538"/>
        <end position="557"/>
    </location>
</feature>
<organism evidence="4 5">
    <name type="scientific">Musca domestica</name>
    <name type="common">House fly</name>
    <dbReference type="NCBI Taxonomy" id="7370"/>
    <lineage>
        <taxon>Eukaryota</taxon>
        <taxon>Metazoa</taxon>
        <taxon>Ecdysozoa</taxon>
        <taxon>Arthropoda</taxon>
        <taxon>Hexapoda</taxon>
        <taxon>Insecta</taxon>
        <taxon>Pterygota</taxon>
        <taxon>Neoptera</taxon>
        <taxon>Endopterygota</taxon>
        <taxon>Diptera</taxon>
        <taxon>Brachycera</taxon>
        <taxon>Muscomorpha</taxon>
        <taxon>Muscoidea</taxon>
        <taxon>Muscidae</taxon>
        <taxon>Musca</taxon>
    </lineage>
</organism>
<dbReference type="SUPFAM" id="SSF57756">
    <property type="entry name" value="Retrovirus zinc finger-like domains"/>
    <property type="match status" value="1"/>
</dbReference>